<keyword evidence="6" id="KW-0732">Signal</keyword>
<dbReference type="GO" id="GO:0006508">
    <property type="term" value="P:proteolysis"/>
    <property type="evidence" value="ECO:0007669"/>
    <property type="project" value="UniProtKB-KW"/>
</dbReference>
<dbReference type="RefSeq" id="XP_001838719.2">
    <property type="nucleotide sequence ID" value="XM_001838667.2"/>
</dbReference>
<dbReference type="CDD" id="cd00501">
    <property type="entry name" value="Peptidase_C15"/>
    <property type="match status" value="1"/>
</dbReference>
<feature type="signal peptide" evidence="6">
    <location>
        <begin position="1"/>
        <end position="19"/>
    </location>
</feature>
<accession>A8P4C0</accession>
<gene>
    <name evidence="7" type="ORF">CC1G_11162</name>
</gene>
<keyword evidence="3" id="KW-0645">Protease</keyword>
<evidence type="ECO:0008006" key="9">
    <source>
        <dbReference type="Google" id="ProtNLM"/>
    </source>
</evidence>
<dbReference type="STRING" id="240176.A8P4C0"/>
<evidence type="ECO:0000256" key="6">
    <source>
        <dbReference type="SAM" id="SignalP"/>
    </source>
</evidence>
<dbReference type="InterPro" id="IPR000816">
    <property type="entry name" value="Peptidase_C15"/>
</dbReference>
<evidence type="ECO:0000256" key="3">
    <source>
        <dbReference type="ARBA" id="ARBA00022670"/>
    </source>
</evidence>
<dbReference type="PANTHER" id="PTHR23402">
    <property type="entry name" value="PROTEASE FAMILY C15 PYROGLUTAMYL-PEPTIDASE I-RELATED"/>
    <property type="match status" value="1"/>
</dbReference>
<dbReference type="Pfam" id="PF01470">
    <property type="entry name" value="Peptidase_C15"/>
    <property type="match status" value="1"/>
</dbReference>
<dbReference type="GeneID" id="6015311"/>
<dbReference type="HOGENOM" id="CLU_043960_0_0_1"/>
<evidence type="ECO:0000256" key="1">
    <source>
        <dbReference type="ARBA" id="ARBA00006641"/>
    </source>
</evidence>
<dbReference type="EMBL" id="AACS02000004">
    <property type="protein sequence ID" value="EAU83078.2"/>
    <property type="molecule type" value="Genomic_DNA"/>
</dbReference>
<reference evidence="7 8" key="1">
    <citation type="journal article" date="2010" name="Proc. Natl. Acad. Sci. U.S.A.">
        <title>Insights into evolution of multicellular fungi from the assembled chromosomes of the mushroom Coprinopsis cinerea (Coprinus cinereus).</title>
        <authorList>
            <person name="Stajich J.E."/>
            <person name="Wilke S.K."/>
            <person name="Ahren D."/>
            <person name="Au C.H."/>
            <person name="Birren B.W."/>
            <person name="Borodovsky M."/>
            <person name="Burns C."/>
            <person name="Canback B."/>
            <person name="Casselton L.A."/>
            <person name="Cheng C.K."/>
            <person name="Deng J."/>
            <person name="Dietrich F.S."/>
            <person name="Fargo D.C."/>
            <person name="Farman M.L."/>
            <person name="Gathman A.C."/>
            <person name="Goldberg J."/>
            <person name="Guigo R."/>
            <person name="Hoegger P.J."/>
            <person name="Hooker J.B."/>
            <person name="Huggins A."/>
            <person name="James T.Y."/>
            <person name="Kamada T."/>
            <person name="Kilaru S."/>
            <person name="Kodira C."/>
            <person name="Kues U."/>
            <person name="Kupfer D."/>
            <person name="Kwan H.S."/>
            <person name="Lomsadze A."/>
            <person name="Li W."/>
            <person name="Lilly W.W."/>
            <person name="Ma L.J."/>
            <person name="Mackey A.J."/>
            <person name="Manning G."/>
            <person name="Martin F."/>
            <person name="Muraguchi H."/>
            <person name="Natvig D.O."/>
            <person name="Palmerini H."/>
            <person name="Ramesh M.A."/>
            <person name="Rehmeyer C.J."/>
            <person name="Roe B.A."/>
            <person name="Shenoy N."/>
            <person name="Stanke M."/>
            <person name="Ter-Hovhannisyan V."/>
            <person name="Tunlid A."/>
            <person name="Velagapudi R."/>
            <person name="Vision T.J."/>
            <person name="Zeng Q."/>
            <person name="Zolan M.E."/>
            <person name="Pukkila P.J."/>
        </authorList>
    </citation>
    <scope>NUCLEOTIDE SEQUENCE [LARGE SCALE GENOMIC DNA]</scope>
    <source>
        <strain evidence="8">Okayama-7 / 130 / ATCC MYA-4618 / FGSC 9003</strain>
    </source>
</reference>
<dbReference type="GO" id="GO:0005829">
    <property type="term" value="C:cytosol"/>
    <property type="evidence" value="ECO:0007669"/>
    <property type="project" value="InterPro"/>
</dbReference>
<evidence type="ECO:0000256" key="2">
    <source>
        <dbReference type="ARBA" id="ARBA00022490"/>
    </source>
</evidence>
<evidence type="ECO:0000313" key="8">
    <source>
        <dbReference type="Proteomes" id="UP000001861"/>
    </source>
</evidence>
<organism evidence="7 8">
    <name type="scientific">Coprinopsis cinerea (strain Okayama-7 / 130 / ATCC MYA-4618 / FGSC 9003)</name>
    <name type="common">Inky cap fungus</name>
    <name type="synonym">Hormographiella aspergillata</name>
    <dbReference type="NCBI Taxonomy" id="240176"/>
    <lineage>
        <taxon>Eukaryota</taxon>
        <taxon>Fungi</taxon>
        <taxon>Dikarya</taxon>
        <taxon>Basidiomycota</taxon>
        <taxon>Agaricomycotina</taxon>
        <taxon>Agaricomycetes</taxon>
        <taxon>Agaricomycetidae</taxon>
        <taxon>Agaricales</taxon>
        <taxon>Agaricineae</taxon>
        <taxon>Psathyrellaceae</taxon>
        <taxon>Coprinopsis</taxon>
    </lineage>
</organism>
<evidence type="ECO:0000256" key="4">
    <source>
        <dbReference type="ARBA" id="ARBA00022801"/>
    </source>
</evidence>
<comment type="similarity">
    <text evidence="1">Belongs to the peptidase C15 family.</text>
</comment>
<dbReference type="OrthoDB" id="407146at2759"/>
<evidence type="ECO:0000256" key="5">
    <source>
        <dbReference type="ARBA" id="ARBA00022807"/>
    </source>
</evidence>
<dbReference type="InterPro" id="IPR036440">
    <property type="entry name" value="Peptidase_C15-like_sf"/>
</dbReference>
<dbReference type="GO" id="GO:0016920">
    <property type="term" value="F:pyroglutamyl-peptidase activity"/>
    <property type="evidence" value="ECO:0007669"/>
    <property type="project" value="InterPro"/>
</dbReference>
<proteinExistence type="inferred from homology"/>
<protein>
    <recommendedName>
        <fullName evidence="9">Peptidase C15, pyroglutamyl peptidase I-like protein</fullName>
    </recommendedName>
</protein>
<dbReference type="SUPFAM" id="SSF53182">
    <property type="entry name" value="Pyrrolidone carboxyl peptidase (pyroglutamate aminopeptidase)"/>
    <property type="match status" value="1"/>
</dbReference>
<dbReference type="VEuPathDB" id="FungiDB:CC1G_11162"/>
<keyword evidence="8" id="KW-1185">Reference proteome</keyword>
<keyword evidence="5" id="KW-0788">Thiol protease</keyword>
<keyword evidence="4" id="KW-0378">Hydrolase</keyword>
<dbReference type="PANTHER" id="PTHR23402:SF1">
    <property type="entry name" value="PYROGLUTAMYL-PEPTIDASE I"/>
    <property type="match status" value="1"/>
</dbReference>
<dbReference type="KEGG" id="cci:CC1G_11162"/>
<dbReference type="InterPro" id="IPR016125">
    <property type="entry name" value="Peptidase_C15-like"/>
</dbReference>
<dbReference type="OMA" id="IWEDFQP"/>
<sequence length="248" mass="27216">MITSFRIVIFSIMAPTSSTEEIKVLVTGFGPFRDVTTNPSWEIARNLPTELTSPNGTPIKLIVSGPIPVVYHKVFAQSPELIEKHNPHLVVHIGLDAGIDYIAVEQSALKEGYHEIPDYDRKVFTRSDNKTAFAKHPSSLKSSLDLESAVSACQSACASVTIPVKDADNANGKQAKRRLEVKLSDDVGTYLCGFIYYCSMLEMQKRKEKRDVVFVHVPPLESEAEISAGAQIVRELIGALVDTSVTKA</sequence>
<dbReference type="InParanoid" id="A8P4C0"/>
<evidence type="ECO:0000313" key="7">
    <source>
        <dbReference type="EMBL" id="EAU83078.2"/>
    </source>
</evidence>
<name>A8P4C0_COPC7</name>
<dbReference type="Gene3D" id="3.40.630.20">
    <property type="entry name" value="Peptidase C15, pyroglutamyl peptidase I-like"/>
    <property type="match status" value="1"/>
</dbReference>
<comment type="caution">
    <text evidence="7">The sequence shown here is derived from an EMBL/GenBank/DDBJ whole genome shotgun (WGS) entry which is preliminary data.</text>
</comment>
<dbReference type="AlphaFoldDB" id="A8P4C0"/>
<dbReference type="eggNOG" id="KOG4755">
    <property type="taxonomic scope" value="Eukaryota"/>
</dbReference>
<dbReference type="Proteomes" id="UP000001861">
    <property type="component" value="Unassembled WGS sequence"/>
</dbReference>
<feature type="chain" id="PRO_5002725007" description="Peptidase C15, pyroglutamyl peptidase I-like protein" evidence="6">
    <location>
        <begin position="20"/>
        <end position="248"/>
    </location>
</feature>
<keyword evidence="2" id="KW-0963">Cytoplasm</keyword>